<evidence type="ECO:0000313" key="1">
    <source>
        <dbReference type="EMBL" id="MFH6770194.1"/>
    </source>
</evidence>
<dbReference type="InterPro" id="IPR023214">
    <property type="entry name" value="HAD_sf"/>
</dbReference>
<dbReference type="CDD" id="cd02603">
    <property type="entry name" value="HAD_sEH-N_like"/>
    <property type="match status" value="1"/>
</dbReference>
<dbReference type="Proteomes" id="UP001610104">
    <property type="component" value="Unassembled WGS sequence"/>
</dbReference>
<dbReference type="InterPro" id="IPR036412">
    <property type="entry name" value="HAD-like_sf"/>
</dbReference>
<comment type="caution">
    <text evidence="1">The sequence shown here is derived from an EMBL/GenBank/DDBJ whole genome shotgun (WGS) entry which is preliminary data.</text>
</comment>
<proteinExistence type="predicted"/>
<dbReference type="SFLD" id="SFLDG01129">
    <property type="entry name" value="C1.5:_HAD__Beta-PGM__Phosphata"/>
    <property type="match status" value="1"/>
</dbReference>
<dbReference type="SUPFAM" id="SSF56784">
    <property type="entry name" value="HAD-like"/>
    <property type="match status" value="1"/>
</dbReference>
<dbReference type="Gene3D" id="1.10.150.240">
    <property type="entry name" value="Putative phosphatase, domain 2"/>
    <property type="match status" value="1"/>
</dbReference>
<keyword evidence="2" id="KW-1185">Reference proteome</keyword>
<protein>
    <submittedName>
        <fullName evidence="1">HAD family phosphatase</fullName>
    </submittedName>
</protein>
<reference evidence="1 2" key="1">
    <citation type="submission" date="2024-02" db="EMBL/GenBank/DDBJ databases">
        <title>A Gaetbulibacter species isolated from tidal flats and genomic insights of their niches.</title>
        <authorList>
            <person name="Ye Y."/>
        </authorList>
    </citation>
    <scope>NUCLEOTIDE SEQUENCE [LARGE SCALE GENOMIC DNA]</scope>
    <source>
        <strain evidence="1 2">KEM-8</strain>
    </source>
</reference>
<dbReference type="RefSeq" id="WP_395439411.1">
    <property type="nucleotide sequence ID" value="NZ_JBAWKC010000006.1"/>
</dbReference>
<sequence length="203" mass="23811">MIKNLVFDFGNIFLNLDLEGALNNSLKILKIKKIPEEVTAVNSLYEQGLISTEEFIAFYTENFTHLSSEQIIEAWNFMLKDFPLDRLEFLINLKKTSNYKLILLSNTNELHIDWVKKHISIYDSFKDCFDTFYLSHEINLRKPNADIFEFVLKENKIKAENTLFIDDNADNIKTAAKLGYHVWNLNPTNEDITTLFKTKKELF</sequence>
<dbReference type="NCBIfam" id="TIGR01549">
    <property type="entry name" value="HAD-SF-IA-v1"/>
    <property type="match status" value="1"/>
</dbReference>
<organism evidence="1 2">
    <name type="scientific">Gaetbulibacter aquiaggeris</name>
    <dbReference type="NCBI Taxonomy" id="1735373"/>
    <lineage>
        <taxon>Bacteria</taxon>
        <taxon>Pseudomonadati</taxon>
        <taxon>Bacteroidota</taxon>
        <taxon>Flavobacteriia</taxon>
        <taxon>Flavobacteriales</taxon>
        <taxon>Flavobacteriaceae</taxon>
        <taxon>Gaetbulibacter</taxon>
    </lineage>
</organism>
<name>A0ABW7MTN0_9FLAO</name>
<dbReference type="PANTHER" id="PTHR43611">
    <property type="entry name" value="ALPHA-D-GLUCOSE 1-PHOSPHATE PHOSPHATASE"/>
    <property type="match status" value="1"/>
</dbReference>
<dbReference type="SFLD" id="SFLDS00003">
    <property type="entry name" value="Haloacid_Dehalogenase"/>
    <property type="match status" value="1"/>
</dbReference>
<dbReference type="PRINTS" id="PR00413">
    <property type="entry name" value="HADHALOGNASE"/>
</dbReference>
<dbReference type="Gene3D" id="3.40.50.1000">
    <property type="entry name" value="HAD superfamily/HAD-like"/>
    <property type="match status" value="1"/>
</dbReference>
<gene>
    <name evidence="1" type="ORF">V8G56_15695</name>
</gene>
<dbReference type="NCBIfam" id="TIGR01509">
    <property type="entry name" value="HAD-SF-IA-v3"/>
    <property type="match status" value="1"/>
</dbReference>
<dbReference type="InterPro" id="IPR006439">
    <property type="entry name" value="HAD-SF_hydro_IA"/>
</dbReference>
<dbReference type="PANTHER" id="PTHR43611:SF3">
    <property type="entry name" value="FLAVIN MONONUCLEOTIDE HYDROLASE 1, CHLOROPLATIC"/>
    <property type="match status" value="1"/>
</dbReference>
<evidence type="ECO:0000313" key="2">
    <source>
        <dbReference type="Proteomes" id="UP001610104"/>
    </source>
</evidence>
<dbReference type="InterPro" id="IPR023198">
    <property type="entry name" value="PGP-like_dom2"/>
</dbReference>
<accession>A0ABW7MTN0</accession>
<dbReference type="Pfam" id="PF00702">
    <property type="entry name" value="Hydrolase"/>
    <property type="match status" value="1"/>
</dbReference>
<dbReference type="EMBL" id="JBAWKC010000006">
    <property type="protein sequence ID" value="MFH6770194.1"/>
    <property type="molecule type" value="Genomic_DNA"/>
</dbReference>